<feature type="compositionally biased region" description="Low complexity" evidence="5">
    <location>
        <begin position="1071"/>
        <end position="1088"/>
    </location>
</feature>
<dbReference type="GO" id="GO:0005634">
    <property type="term" value="C:nucleus"/>
    <property type="evidence" value="ECO:0007669"/>
    <property type="project" value="UniProtKB-SubCell"/>
</dbReference>
<dbReference type="InterPro" id="IPR000504">
    <property type="entry name" value="RRM_dom"/>
</dbReference>
<dbReference type="InterPro" id="IPR012921">
    <property type="entry name" value="SPOC_C"/>
</dbReference>
<evidence type="ECO:0000256" key="5">
    <source>
        <dbReference type="SAM" id="MobiDB-lite"/>
    </source>
</evidence>
<dbReference type="Gene3D" id="3.30.70.330">
    <property type="match status" value="2"/>
</dbReference>
<dbReference type="InterPro" id="IPR035979">
    <property type="entry name" value="RBD_domain_sf"/>
</dbReference>
<gene>
    <name evidence="7" type="ORF">ZEAMMB73_Zm00001d020014</name>
</gene>
<feature type="domain" description="RRM" evidence="6">
    <location>
        <begin position="281"/>
        <end position="354"/>
    </location>
</feature>
<dbReference type="Pfam" id="PF07744">
    <property type="entry name" value="SPOC"/>
    <property type="match status" value="1"/>
</dbReference>
<dbReference type="IntAct" id="A0A1D6I1K5">
    <property type="interactions" value="4"/>
</dbReference>
<protein>
    <submittedName>
        <fullName evidence="7">RNA recognition motif (RRM)-containing protein</fullName>
    </submittedName>
</protein>
<dbReference type="SMART" id="SM00360">
    <property type="entry name" value="RRM"/>
    <property type="match status" value="2"/>
</dbReference>
<dbReference type="InParanoid" id="A0A1D6I1K5"/>
<feature type="compositionally biased region" description="Gly residues" evidence="5">
    <location>
        <begin position="9"/>
        <end position="19"/>
    </location>
</feature>
<reference evidence="7" key="1">
    <citation type="submission" date="2015-12" db="EMBL/GenBank/DDBJ databases">
        <title>Update maize B73 reference genome by single molecule sequencing technologies.</title>
        <authorList>
            <consortium name="Maize Genome Sequencing Project"/>
            <person name="Ware D."/>
        </authorList>
    </citation>
    <scope>NUCLEOTIDE SEQUENCE [LARGE SCALE GENOMIC DNA]</scope>
    <source>
        <tissue evidence="7">Seedling</tissue>
    </source>
</reference>
<dbReference type="PANTHER" id="PTHR23189">
    <property type="entry name" value="RNA RECOGNITION MOTIF-CONTAINING"/>
    <property type="match status" value="1"/>
</dbReference>
<dbReference type="AlphaFoldDB" id="A0A1D6I1K5"/>
<evidence type="ECO:0000256" key="3">
    <source>
        <dbReference type="ARBA" id="ARBA00023242"/>
    </source>
</evidence>
<dbReference type="InterPro" id="IPR012677">
    <property type="entry name" value="Nucleotide-bd_a/b_plait_sf"/>
</dbReference>
<feature type="region of interest" description="Disordered" evidence="5">
    <location>
        <begin position="736"/>
        <end position="761"/>
    </location>
</feature>
<dbReference type="FunCoup" id="A0A1D6I1K5">
    <property type="interactions" value="2093"/>
</dbReference>
<feature type="region of interest" description="Disordered" evidence="5">
    <location>
        <begin position="1"/>
        <end position="27"/>
    </location>
</feature>
<dbReference type="ExpressionAtlas" id="A0A1D6I1K5">
    <property type="expression patterns" value="baseline and differential"/>
</dbReference>
<feature type="region of interest" description="Disordered" evidence="5">
    <location>
        <begin position="448"/>
        <end position="475"/>
    </location>
</feature>
<feature type="compositionally biased region" description="Low complexity" evidence="5">
    <location>
        <begin position="848"/>
        <end position="865"/>
    </location>
</feature>
<feature type="region of interest" description="Disordered" evidence="5">
    <location>
        <begin position="846"/>
        <end position="865"/>
    </location>
</feature>
<comment type="subcellular location">
    <subcellularLocation>
        <location evidence="1">Nucleus</location>
    </subcellularLocation>
</comment>
<dbReference type="GO" id="GO:0003723">
    <property type="term" value="F:RNA binding"/>
    <property type="evidence" value="ECO:0007669"/>
    <property type="project" value="UniProtKB-UniRule"/>
</dbReference>
<dbReference type="STRING" id="4577.A0A1D6I1K5"/>
<evidence type="ECO:0000256" key="1">
    <source>
        <dbReference type="ARBA" id="ARBA00004123"/>
    </source>
</evidence>
<sequence>MARGRRGPGGRGRFGGGPLGDERPVRHGVRVEENPYFPLPRRASGWGVAPPSRHLWVGGLAPSVTASDLSELFLRCGDVEGVAREPGRNFAFVSFLREGDAVAAVRELQGARLAGAPVRIEFSKGVSVEHPLFIICLFNLTPSNYRCGVLLLSCVQNLSLSRKAEYQQLNLGFTALPPSQIGSKQSTLEFKNKNTVVASGLSPLPWRSPITVLLHCCTYQVVPGYLIYLNFQDKASGSSMDDRYMQRADERHSIERGRKRQPSPENTIDKHKRNRSTDPSDVLWIGFPPGLKVDETLLWEAFSPFGKVLRVTTFPGRTYAFVQYTSIAAACRAKEALQGKLFNNPRVSICFSRNEGAVPELGKQSFVAQYHPQPSARPVVGDQDYEDFPRARPFDSPPRNFRMSPPHFVPNSLPRDADDVGFSKGNYFEQETGIELGRVSNIEPFRTRELGQERRLPEEHEPHRQSPTARSDAPWKPWNNIPFDRPWRPLPFEDSWDVEDKSYLISKKLKGAQVHDTELPEYLFSGFDRGKVYPEYQRRPHHDLSEDGLQSRTSSSTDLHGRHHVHPLKNITPLTNKHEPWRAQESFDRRLGKMDRSTPDYNEPALKDEWKWNGTIAKGGTPICRARCFPVGKVLNFMLPEFLDCTARTSLDMLSKHYYQATGSWVVFFVPENDADMTAYNDFMSYLGDKQRAAVCKLGESSTLFLVPPSDFSEQVLRVPGNVSISGVILRFQQSNPDYSSPNRKPLDRAHPSSASNFNTDVRNCEDLHALRRLNPSDISTFPQGPDYVCSSGGSYTPANADFIPPYKPESAPPYVVPQSPQERPPAELPMGIAQGQHQQLPNRLPSGWSNNLDNPNPNPGSGNFSLAQGAISNRTQDPYTFAPGVVSTGTASGYASGEASNSMSWASMQYNSQQVARSDQPTIPVSLPPDQLAQLAALLARQNQPRKVGLPVDSSNNLSGFIQSPNPHGHATMMPGNSGSIPIQNSLPPVPSMQQLHANVPVSPIGSLPANPFNVPTSAPVLCNSTSPMLPSHALVNPAHSSMPMRPFIPPLPEGPPPFQQQTSSAVTVQPLGPSSQQSSQQLLAQDLDGDPQKRLQATLQLAATLLKQIQNQSNPGGQK</sequence>
<keyword evidence="2 4" id="KW-0694">RNA-binding</keyword>
<organism evidence="7">
    <name type="scientific">Zea mays</name>
    <name type="common">Maize</name>
    <dbReference type="NCBI Taxonomy" id="4577"/>
    <lineage>
        <taxon>Eukaryota</taxon>
        <taxon>Viridiplantae</taxon>
        <taxon>Streptophyta</taxon>
        <taxon>Embryophyta</taxon>
        <taxon>Tracheophyta</taxon>
        <taxon>Spermatophyta</taxon>
        <taxon>Magnoliopsida</taxon>
        <taxon>Liliopsida</taxon>
        <taxon>Poales</taxon>
        <taxon>Poaceae</taxon>
        <taxon>PACMAD clade</taxon>
        <taxon>Panicoideae</taxon>
        <taxon>Andropogonodae</taxon>
        <taxon>Andropogoneae</taxon>
        <taxon>Tripsacinae</taxon>
        <taxon>Zea</taxon>
    </lineage>
</organism>
<feature type="compositionally biased region" description="Pro residues" evidence="5">
    <location>
        <begin position="1048"/>
        <end position="1060"/>
    </location>
</feature>
<feature type="region of interest" description="Disordered" evidence="5">
    <location>
        <begin position="393"/>
        <end position="415"/>
    </location>
</feature>
<evidence type="ECO:0000259" key="6">
    <source>
        <dbReference type="PROSITE" id="PS50102"/>
    </source>
</evidence>
<dbReference type="CDD" id="cd00590">
    <property type="entry name" value="RRM_SF"/>
    <property type="match status" value="2"/>
</dbReference>
<evidence type="ECO:0000313" key="7">
    <source>
        <dbReference type="EMBL" id="ONM54100.1"/>
    </source>
</evidence>
<feature type="compositionally biased region" description="Polar residues" evidence="5">
    <location>
        <begin position="548"/>
        <end position="558"/>
    </location>
</feature>
<dbReference type="CDD" id="cd21546">
    <property type="entry name" value="SPOC_FPA-like"/>
    <property type="match status" value="1"/>
</dbReference>
<feature type="region of interest" description="Disordered" evidence="5">
    <location>
        <begin position="1047"/>
        <end position="1091"/>
    </location>
</feature>
<dbReference type="FunFam" id="3.30.70.330:FF:000522">
    <property type="entry name" value="RNA recognition motif (RRM)-containing protein"/>
    <property type="match status" value="1"/>
</dbReference>
<keyword evidence="3" id="KW-0539">Nucleus</keyword>
<feature type="domain" description="RRM" evidence="6">
    <location>
        <begin position="53"/>
        <end position="125"/>
    </location>
</feature>
<dbReference type="OMA" id="PPIDNHE"/>
<evidence type="ECO:0000256" key="2">
    <source>
        <dbReference type="ARBA" id="ARBA00022884"/>
    </source>
</evidence>
<dbReference type="Pfam" id="PF00076">
    <property type="entry name" value="RRM_1"/>
    <property type="match status" value="2"/>
</dbReference>
<proteinExistence type="predicted"/>
<feature type="compositionally biased region" description="Basic and acidic residues" evidence="5">
    <location>
        <begin position="448"/>
        <end position="464"/>
    </location>
</feature>
<dbReference type="EMBL" id="CM007650">
    <property type="protein sequence ID" value="ONM54100.1"/>
    <property type="molecule type" value="Genomic_DNA"/>
</dbReference>
<feature type="region of interest" description="Disordered" evidence="5">
    <location>
        <begin position="249"/>
        <end position="277"/>
    </location>
</feature>
<evidence type="ECO:0000256" key="4">
    <source>
        <dbReference type="PROSITE-ProRule" id="PRU00176"/>
    </source>
</evidence>
<feature type="region of interest" description="Disordered" evidence="5">
    <location>
        <begin position="540"/>
        <end position="563"/>
    </location>
</feature>
<name>A0A1D6I1K5_MAIZE</name>
<dbReference type="SUPFAM" id="SSF54928">
    <property type="entry name" value="RNA-binding domain, RBD"/>
    <property type="match status" value="2"/>
</dbReference>
<dbReference type="PROSITE" id="PS50102">
    <property type="entry name" value="RRM"/>
    <property type="match status" value="2"/>
</dbReference>
<accession>A0A1D6I1K5</accession>